<dbReference type="InterPro" id="IPR025202">
    <property type="entry name" value="PLD-like_dom"/>
</dbReference>
<name>A0A420EFU4_9ALTE</name>
<dbReference type="EC" id="2.7.8.8" evidence="9"/>
<keyword evidence="4" id="KW-0677">Repeat</keyword>
<dbReference type="SMART" id="SM00155">
    <property type="entry name" value="PLDc"/>
    <property type="match status" value="2"/>
</dbReference>
<proteinExistence type="inferred from homology"/>
<evidence type="ECO:0000313" key="10">
    <source>
        <dbReference type="Proteomes" id="UP000286482"/>
    </source>
</evidence>
<dbReference type="GO" id="GO:0005829">
    <property type="term" value="C:cytosol"/>
    <property type="evidence" value="ECO:0007669"/>
    <property type="project" value="TreeGrafter"/>
</dbReference>
<dbReference type="AlphaFoldDB" id="A0A420EFU4"/>
<accession>A0A420EFU4</accession>
<evidence type="ECO:0000313" key="9">
    <source>
        <dbReference type="EMBL" id="RKF19575.1"/>
    </source>
</evidence>
<dbReference type="PANTHER" id="PTHR12586:SF1">
    <property type="entry name" value="CDP-DIACYLGLYCEROL--GLYCEROL-3-PHOSPHATE 3-PHOSPHATIDYLTRANSFERASE, MITOCHONDRIAL"/>
    <property type="match status" value="1"/>
</dbReference>
<protein>
    <submittedName>
        <fullName evidence="9">CDP-diacylglycerol--serine O-phosphatidyltransferase</fullName>
        <ecNumber evidence="9">2.7.8.8</ecNumber>
    </submittedName>
</protein>
<feature type="domain" description="PLD phosphodiesterase" evidence="8">
    <location>
        <begin position="120"/>
        <end position="146"/>
    </location>
</feature>
<sequence length="436" mass="49543">MLDELKGISLAPDSLRCLLGAKSFQAELFKALSHAQTSVLICALYLEDDEAGRALIDALIARKTIVPNLRIDIVVDDHRARRGLIGQKDSAGNIAMYQSRIPKQMGDFRVHGVSVKTRELLGVLHLKGFVIDNEVLYSGASINNIYLHQHERYRFDRYHLINSPALAQSMRELLYDNILADDSVRILSPLTDQSRASRQQVARFKSQLTRMRYQFDGVKSGLRVTPIIGFGRTRNPLNKCILDLIKQSHSSLRICTPYFNLPNAISRALSRHLRLGKSIQIIVGDKTASDFYIPEEERFSTIGALPYLYEQSLRKFAKRKQAYIDSGQLKIELWSDAGNSFHLKGISSDHNRHLLTGNNLNPRAWALDLENGLLIQDPNSEFKAMFDAEYQHILQHTQTLSHYSQIQTISTYPKPVSKILKRISRLNANLLLKRIL</sequence>
<evidence type="ECO:0000256" key="1">
    <source>
        <dbReference type="ARBA" id="ARBA00010682"/>
    </source>
</evidence>
<dbReference type="InterPro" id="IPR016270">
    <property type="entry name" value="PGS1"/>
</dbReference>
<organism evidence="9 10">
    <name type="scientific">Alginatibacterium sediminis</name>
    <dbReference type="NCBI Taxonomy" id="2164068"/>
    <lineage>
        <taxon>Bacteria</taxon>
        <taxon>Pseudomonadati</taxon>
        <taxon>Pseudomonadota</taxon>
        <taxon>Gammaproteobacteria</taxon>
        <taxon>Alteromonadales</taxon>
        <taxon>Alteromonadaceae</taxon>
        <taxon>Alginatibacterium</taxon>
    </lineage>
</organism>
<keyword evidence="5" id="KW-0443">Lipid metabolism</keyword>
<keyword evidence="6" id="KW-0594">Phospholipid biosynthesis</keyword>
<dbReference type="GO" id="GO:0008444">
    <property type="term" value="F:CDP-diacylglycerol-glycerol-3-phosphate 3-phosphatidyltransferase activity"/>
    <property type="evidence" value="ECO:0007669"/>
    <property type="project" value="InterPro"/>
</dbReference>
<dbReference type="InterPro" id="IPR001736">
    <property type="entry name" value="PLipase_D/transphosphatidylase"/>
</dbReference>
<dbReference type="EMBL" id="RAQO01000004">
    <property type="protein sequence ID" value="RKF19575.1"/>
    <property type="molecule type" value="Genomic_DNA"/>
</dbReference>
<gene>
    <name evidence="9" type="ORF">DBZ36_03675</name>
</gene>
<reference evidence="9 10" key="1">
    <citation type="submission" date="2018-09" db="EMBL/GenBank/DDBJ databases">
        <authorList>
            <person name="Wang Z."/>
        </authorList>
    </citation>
    <scope>NUCLEOTIDE SEQUENCE [LARGE SCALE GENOMIC DNA]</scope>
    <source>
        <strain evidence="9 10">ALS 81</strain>
    </source>
</reference>
<dbReference type="Pfam" id="PF13091">
    <property type="entry name" value="PLDc_2"/>
    <property type="match status" value="2"/>
</dbReference>
<dbReference type="PANTHER" id="PTHR12586">
    <property type="entry name" value="CDP-DIACYLGLYCEROL--SERINE O-PHOSPHATIDYLTRANSFERASE"/>
    <property type="match status" value="1"/>
</dbReference>
<keyword evidence="7" id="KW-1208">Phospholipid metabolism</keyword>
<evidence type="ECO:0000256" key="6">
    <source>
        <dbReference type="ARBA" id="ARBA00023209"/>
    </source>
</evidence>
<keyword evidence="3 9" id="KW-0808">Transferase</keyword>
<evidence type="ECO:0000256" key="5">
    <source>
        <dbReference type="ARBA" id="ARBA00023098"/>
    </source>
</evidence>
<keyword evidence="10" id="KW-1185">Reference proteome</keyword>
<comment type="similarity">
    <text evidence="1">Belongs to the CDP-alcohol phosphatidyltransferase class-II family.</text>
</comment>
<dbReference type="Gene3D" id="3.30.870.10">
    <property type="entry name" value="Endonuclease Chain A"/>
    <property type="match status" value="2"/>
</dbReference>
<dbReference type="OrthoDB" id="8543662at2"/>
<dbReference type="SUPFAM" id="SSF56024">
    <property type="entry name" value="Phospholipase D/nuclease"/>
    <property type="match status" value="2"/>
</dbReference>
<dbReference type="CDD" id="cd09136">
    <property type="entry name" value="PLDc_PSS_G_neg_2"/>
    <property type="match status" value="1"/>
</dbReference>
<dbReference type="NCBIfam" id="NF006946">
    <property type="entry name" value="PRK09428.1"/>
    <property type="match status" value="1"/>
</dbReference>
<evidence type="ECO:0000256" key="7">
    <source>
        <dbReference type="ARBA" id="ARBA00023264"/>
    </source>
</evidence>
<evidence type="ECO:0000256" key="2">
    <source>
        <dbReference type="ARBA" id="ARBA00022516"/>
    </source>
</evidence>
<comment type="caution">
    <text evidence="9">The sequence shown here is derived from an EMBL/GenBank/DDBJ whole genome shotgun (WGS) entry which is preliminary data.</text>
</comment>
<dbReference type="GO" id="GO:0032049">
    <property type="term" value="P:cardiolipin biosynthetic process"/>
    <property type="evidence" value="ECO:0007669"/>
    <property type="project" value="InterPro"/>
</dbReference>
<dbReference type="Proteomes" id="UP000286482">
    <property type="component" value="Unassembled WGS sequence"/>
</dbReference>
<evidence type="ECO:0000259" key="8">
    <source>
        <dbReference type="SMART" id="SM00155"/>
    </source>
</evidence>
<dbReference type="PIRSF" id="PIRSF000850">
    <property type="entry name" value="Phospholipase_D_PSS"/>
    <property type="match status" value="1"/>
</dbReference>
<feature type="domain" description="PLD phosphodiesterase" evidence="8">
    <location>
        <begin position="337"/>
        <end position="364"/>
    </location>
</feature>
<evidence type="ECO:0000256" key="4">
    <source>
        <dbReference type="ARBA" id="ARBA00022737"/>
    </source>
</evidence>
<keyword evidence="2" id="KW-0444">Lipid biosynthesis</keyword>
<dbReference type="GO" id="GO:0003882">
    <property type="term" value="F:CDP-diacylglycerol-serine O-phosphatidyltransferase activity"/>
    <property type="evidence" value="ECO:0007669"/>
    <property type="project" value="UniProtKB-EC"/>
</dbReference>
<evidence type="ECO:0000256" key="3">
    <source>
        <dbReference type="ARBA" id="ARBA00022679"/>
    </source>
</evidence>